<gene>
    <name evidence="1" type="ORF">SCHPADRAFT_215383</name>
</gene>
<evidence type="ECO:0000313" key="2">
    <source>
        <dbReference type="Proteomes" id="UP000053477"/>
    </source>
</evidence>
<dbReference type="AlphaFoldDB" id="A0A0H2RW81"/>
<proteinExistence type="predicted"/>
<reference evidence="1 2" key="1">
    <citation type="submission" date="2015-04" db="EMBL/GenBank/DDBJ databases">
        <title>Complete genome sequence of Schizopora paradoxa KUC8140, a cosmopolitan wood degrader in East Asia.</title>
        <authorList>
            <consortium name="DOE Joint Genome Institute"/>
            <person name="Min B."/>
            <person name="Park H."/>
            <person name="Jang Y."/>
            <person name="Kim J.-J."/>
            <person name="Kim K.H."/>
            <person name="Pangilinan J."/>
            <person name="Lipzen A."/>
            <person name="Riley R."/>
            <person name="Grigoriev I.V."/>
            <person name="Spatafora J.W."/>
            <person name="Choi I.-G."/>
        </authorList>
    </citation>
    <scope>NUCLEOTIDE SEQUENCE [LARGE SCALE GENOMIC DNA]</scope>
    <source>
        <strain evidence="1 2">KUC8140</strain>
    </source>
</reference>
<dbReference type="STRING" id="27342.A0A0H2RW81"/>
<sequence length="372" mass="41159">MDGPAPSIITGPKGDSPEELMQFLEAIINTDLKGTKPIPKDEKKAWVTLVLELSEHFLASFPLSGAGIWSTYSEKTKLSLASLEVIQGSASKVPDFLPVHEEDTHIIIARVLAFTFAVASWNQSHSEPCGPPELCPRSVHLKAVGTFEEVVRCLKVIQVPDRGPTQFVEQCLEGIASCMKNSMVDPKSASLLQKFEPIVLNEGKSPVGFRTEVDSAFHFGLSMSDLVFFASCLCSSDIISFPAKLKYYRELCTFTRQLVELLLTQSLIIPSRMRSEALSIVLRAWTHLSTLQGYVSDMVNVIPTTVLLVRLQEGPNADWDATDRELLSIFNKGLTIVPLFNHQVVLRIADQESWGEDGESLRLFRLAGPVSR</sequence>
<name>A0A0H2RW81_9AGAM</name>
<dbReference type="OrthoDB" id="3214669at2759"/>
<keyword evidence="2" id="KW-1185">Reference proteome</keyword>
<dbReference type="EMBL" id="KQ085917">
    <property type="protein sequence ID" value="KLO16305.1"/>
    <property type="molecule type" value="Genomic_DNA"/>
</dbReference>
<organism evidence="1 2">
    <name type="scientific">Schizopora paradoxa</name>
    <dbReference type="NCBI Taxonomy" id="27342"/>
    <lineage>
        <taxon>Eukaryota</taxon>
        <taxon>Fungi</taxon>
        <taxon>Dikarya</taxon>
        <taxon>Basidiomycota</taxon>
        <taxon>Agaricomycotina</taxon>
        <taxon>Agaricomycetes</taxon>
        <taxon>Hymenochaetales</taxon>
        <taxon>Schizoporaceae</taxon>
        <taxon>Schizopora</taxon>
    </lineage>
</organism>
<dbReference type="InParanoid" id="A0A0H2RW81"/>
<evidence type="ECO:0000313" key="1">
    <source>
        <dbReference type="EMBL" id="KLO16305.1"/>
    </source>
</evidence>
<accession>A0A0H2RW81</accession>
<dbReference type="Proteomes" id="UP000053477">
    <property type="component" value="Unassembled WGS sequence"/>
</dbReference>
<protein>
    <submittedName>
        <fullName evidence="1">Uncharacterized protein</fullName>
    </submittedName>
</protein>